<evidence type="ECO:0000259" key="6">
    <source>
        <dbReference type="PROSITE" id="PS50043"/>
    </source>
</evidence>
<dbReference type="PROSITE" id="PS50043">
    <property type="entry name" value="HTH_LUXR_2"/>
    <property type="match status" value="1"/>
</dbReference>
<dbReference type="Pfam" id="PF00196">
    <property type="entry name" value="GerE"/>
    <property type="match status" value="1"/>
</dbReference>
<keyword evidence="2" id="KW-0238">DNA-binding</keyword>
<name>A0A916T870_9SPHN</name>
<dbReference type="Proteomes" id="UP000623067">
    <property type="component" value="Unassembled WGS sequence"/>
</dbReference>
<accession>A0A916T870</accession>
<keyword evidence="5" id="KW-1133">Transmembrane helix</keyword>
<comment type="caution">
    <text evidence="7">The sequence shown here is derived from an EMBL/GenBank/DDBJ whole genome shotgun (WGS) entry which is preliminary data.</text>
</comment>
<feature type="domain" description="HTH luxR-type" evidence="6">
    <location>
        <begin position="5"/>
        <end position="70"/>
    </location>
</feature>
<protein>
    <recommendedName>
        <fullName evidence="6">HTH luxR-type domain-containing protein</fullName>
    </recommendedName>
</protein>
<evidence type="ECO:0000256" key="3">
    <source>
        <dbReference type="ARBA" id="ARBA00023163"/>
    </source>
</evidence>
<feature type="region of interest" description="Disordered" evidence="4">
    <location>
        <begin position="69"/>
        <end position="120"/>
    </location>
</feature>
<dbReference type="RefSeq" id="WP_188659188.1">
    <property type="nucleotide sequence ID" value="NZ_BMIH01000003.1"/>
</dbReference>
<keyword evidence="3" id="KW-0804">Transcription</keyword>
<dbReference type="SUPFAM" id="SSF46894">
    <property type="entry name" value="C-terminal effector domain of the bipartite response regulators"/>
    <property type="match status" value="1"/>
</dbReference>
<dbReference type="EMBL" id="BMIH01000003">
    <property type="protein sequence ID" value="GGB35342.1"/>
    <property type="molecule type" value="Genomic_DNA"/>
</dbReference>
<evidence type="ECO:0000256" key="5">
    <source>
        <dbReference type="SAM" id="Phobius"/>
    </source>
</evidence>
<dbReference type="PANTHER" id="PTHR44688:SF16">
    <property type="entry name" value="DNA-BINDING TRANSCRIPTIONAL ACTIVATOR DEVR_DOSR"/>
    <property type="match status" value="1"/>
</dbReference>
<dbReference type="Gene3D" id="1.10.10.10">
    <property type="entry name" value="Winged helix-like DNA-binding domain superfamily/Winged helix DNA-binding domain"/>
    <property type="match status" value="1"/>
</dbReference>
<proteinExistence type="predicted"/>
<dbReference type="SMART" id="SM00421">
    <property type="entry name" value="HTH_LUXR"/>
    <property type="match status" value="1"/>
</dbReference>
<dbReference type="CDD" id="cd06170">
    <property type="entry name" value="LuxR_C_like"/>
    <property type="match status" value="1"/>
</dbReference>
<dbReference type="GO" id="GO:0003677">
    <property type="term" value="F:DNA binding"/>
    <property type="evidence" value="ECO:0007669"/>
    <property type="project" value="UniProtKB-KW"/>
</dbReference>
<dbReference type="AlphaFoldDB" id="A0A916T870"/>
<dbReference type="InterPro" id="IPR016032">
    <property type="entry name" value="Sig_transdc_resp-reg_C-effctor"/>
</dbReference>
<dbReference type="InterPro" id="IPR036388">
    <property type="entry name" value="WH-like_DNA-bd_sf"/>
</dbReference>
<keyword evidence="5" id="KW-0812">Transmembrane</keyword>
<reference evidence="7" key="2">
    <citation type="submission" date="2020-09" db="EMBL/GenBank/DDBJ databases">
        <authorList>
            <person name="Sun Q."/>
            <person name="Zhou Y."/>
        </authorList>
    </citation>
    <scope>NUCLEOTIDE SEQUENCE</scope>
    <source>
        <strain evidence="7">CGMCC 1.15330</strain>
    </source>
</reference>
<keyword evidence="1" id="KW-0805">Transcription regulation</keyword>
<dbReference type="InterPro" id="IPR000792">
    <property type="entry name" value="Tscrpt_reg_LuxR_C"/>
</dbReference>
<keyword evidence="8" id="KW-1185">Reference proteome</keyword>
<gene>
    <name evidence="7" type="ORF">GCM10011380_25930</name>
</gene>
<evidence type="ECO:0000313" key="7">
    <source>
        <dbReference type="EMBL" id="GGB35342.1"/>
    </source>
</evidence>
<keyword evidence="5" id="KW-0472">Membrane</keyword>
<evidence type="ECO:0000313" key="8">
    <source>
        <dbReference type="Proteomes" id="UP000623067"/>
    </source>
</evidence>
<evidence type="ECO:0000256" key="4">
    <source>
        <dbReference type="SAM" id="MobiDB-lite"/>
    </source>
</evidence>
<dbReference type="PANTHER" id="PTHR44688">
    <property type="entry name" value="DNA-BINDING TRANSCRIPTIONAL ACTIVATOR DEVR_DOSR"/>
    <property type="match status" value="1"/>
</dbReference>
<dbReference type="PRINTS" id="PR00038">
    <property type="entry name" value="HTHLUXR"/>
</dbReference>
<dbReference type="GO" id="GO:0006355">
    <property type="term" value="P:regulation of DNA-templated transcription"/>
    <property type="evidence" value="ECO:0007669"/>
    <property type="project" value="InterPro"/>
</dbReference>
<organism evidence="7 8">
    <name type="scientific">Sphingomonas metalli</name>
    <dbReference type="NCBI Taxonomy" id="1779358"/>
    <lineage>
        <taxon>Bacteria</taxon>
        <taxon>Pseudomonadati</taxon>
        <taxon>Pseudomonadota</taxon>
        <taxon>Alphaproteobacteria</taxon>
        <taxon>Sphingomonadales</taxon>
        <taxon>Sphingomonadaceae</taxon>
        <taxon>Sphingomonas</taxon>
    </lineage>
</organism>
<reference evidence="7" key="1">
    <citation type="journal article" date="2014" name="Int. J. Syst. Evol. Microbiol.">
        <title>Complete genome sequence of Corynebacterium casei LMG S-19264T (=DSM 44701T), isolated from a smear-ripened cheese.</title>
        <authorList>
            <consortium name="US DOE Joint Genome Institute (JGI-PGF)"/>
            <person name="Walter F."/>
            <person name="Albersmeier A."/>
            <person name="Kalinowski J."/>
            <person name="Ruckert C."/>
        </authorList>
    </citation>
    <scope>NUCLEOTIDE SEQUENCE</scope>
    <source>
        <strain evidence="7">CGMCC 1.15330</strain>
    </source>
</reference>
<evidence type="ECO:0000256" key="1">
    <source>
        <dbReference type="ARBA" id="ARBA00023015"/>
    </source>
</evidence>
<feature type="transmembrane region" description="Helical" evidence="5">
    <location>
        <begin position="142"/>
        <end position="164"/>
    </location>
</feature>
<sequence length="172" mass="18211">MPDPRHDRLKALSPRQRECLRLVAQGLEGKEIGRALGISDLTVKNHLSAARTALGVARSIDAARMVAADEAGASGTSAPPGIADRSYYDVEAAGQSDRERDDETETTTRGLADASGLAPPPTGFVLPLPYPARRGQRNALSIPARLAIVVLLTVLLIAAVGFFVEASRGLRF</sequence>
<evidence type="ECO:0000256" key="2">
    <source>
        <dbReference type="ARBA" id="ARBA00023125"/>
    </source>
</evidence>